<dbReference type="EMBL" id="MAJU01000021">
    <property type="protein sequence ID" value="OCH19258.1"/>
    <property type="molecule type" value="Genomic_DNA"/>
</dbReference>
<accession>A0A1B9NW14</accession>
<comment type="caution">
    <text evidence="1">The sequence shown here is derived from an EMBL/GenBank/DDBJ whole genome shotgun (WGS) entry which is preliminary data.</text>
</comment>
<reference evidence="1 2" key="1">
    <citation type="submission" date="2016-06" db="EMBL/GenBank/DDBJ databases">
        <authorList>
            <person name="Kjaerup R.B."/>
            <person name="Dalgaard T.S."/>
            <person name="Juul-Madsen H.R."/>
        </authorList>
    </citation>
    <scope>NUCLEOTIDE SEQUENCE [LARGE SCALE GENOMIC DNA]</scope>
    <source>
        <strain evidence="1 2">1S159</strain>
    </source>
</reference>
<proteinExistence type="predicted"/>
<sequence length="91" mass="10737">MKYQLSISYLTDDDLRPYRPTIPEHEEADIFIQAFVEDISLFSCTTSAYLEQLTVIIELKSDFNLKNLNDELKVMNPIYREMFKTTGFFKV</sequence>
<name>A0A1B9NW14_ALILO</name>
<dbReference type="OrthoDB" id="9955438at2"/>
<dbReference type="STRING" id="688.A6E04_16830"/>
<dbReference type="Proteomes" id="UP000093523">
    <property type="component" value="Unassembled WGS sequence"/>
</dbReference>
<evidence type="ECO:0000313" key="1">
    <source>
        <dbReference type="EMBL" id="OCH19258.1"/>
    </source>
</evidence>
<organism evidence="1 2">
    <name type="scientific">Aliivibrio logei</name>
    <name type="common">Vibrio logei</name>
    <dbReference type="NCBI Taxonomy" id="688"/>
    <lineage>
        <taxon>Bacteria</taxon>
        <taxon>Pseudomonadati</taxon>
        <taxon>Pseudomonadota</taxon>
        <taxon>Gammaproteobacteria</taxon>
        <taxon>Vibrionales</taxon>
        <taxon>Vibrionaceae</taxon>
        <taxon>Aliivibrio</taxon>
    </lineage>
</organism>
<dbReference type="AlphaFoldDB" id="A0A1B9NW14"/>
<dbReference type="RefSeq" id="WP_065611793.1">
    <property type="nucleotide sequence ID" value="NZ_CAWMPN010000021.1"/>
</dbReference>
<protein>
    <submittedName>
        <fullName evidence="1">Uncharacterized protein</fullName>
    </submittedName>
</protein>
<evidence type="ECO:0000313" key="2">
    <source>
        <dbReference type="Proteomes" id="UP000093523"/>
    </source>
</evidence>
<gene>
    <name evidence="1" type="ORF">A6E04_16830</name>
</gene>